<evidence type="ECO:0000259" key="15">
    <source>
        <dbReference type="SMART" id="SM00478"/>
    </source>
</evidence>
<dbReference type="InterPro" id="IPR003265">
    <property type="entry name" value="HhH-GPD_domain"/>
</dbReference>
<dbReference type="SUPFAM" id="SSF55811">
    <property type="entry name" value="Nudix"/>
    <property type="match status" value="1"/>
</dbReference>
<dbReference type="GO" id="GO:0046872">
    <property type="term" value="F:metal ion binding"/>
    <property type="evidence" value="ECO:0007669"/>
    <property type="project" value="UniProtKB-UniRule"/>
</dbReference>
<evidence type="ECO:0000256" key="2">
    <source>
        <dbReference type="ARBA" id="ARBA00002933"/>
    </source>
</evidence>
<keyword evidence="12" id="KW-0234">DNA repair</keyword>
<dbReference type="SUPFAM" id="SSF48150">
    <property type="entry name" value="DNA-glycosylase"/>
    <property type="match status" value="1"/>
</dbReference>
<dbReference type="GO" id="GO:0032357">
    <property type="term" value="F:oxidized purine DNA binding"/>
    <property type="evidence" value="ECO:0007669"/>
    <property type="project" value="TreeGrafter"/>
</dbReference>
<evidence type="ECO:0000256" key="6">
    <source>
        <dbReference type="ARBA" id="ARBA00022485"/>
    </source>
</evidence>
<dbReference type="FunFam" id="1.10.340.30:FF:000002">
    <property type="entry name" value="Adenine DNA glycosylase"/>
    <property type="match status" value="1"/>
</dbReference>
<dbReference type="InterPro" id="IPR015797">
    <property type="entry name" value="NUDIX_hydrolase-like_dom_sf"/>
</dbReference>
<dbReference type="NCBIfam" id="TIGR01084">
    <property type="entry name" value="mutY"/>
    <property type="match status" value="1"/>
</dbReference>
<keyword evidence="17" id="KW-1185">Reference proteome</keyword>
<dbReference type="STRING" id="349124.Hhal_1141"/>
<accession>A1WW55</accession>
<dbReference type="OrthoDB" id="9802365at2"/>
<dbReference type="InterPro" id="IPR004036">
    <property type="entry name" value="Endonuclease-III-like_CS2"/>
</dbReference>
<feature type="domain" description="HhH-GPD" evidence="15">
    <location>
        <begin position="46"/>
        <end position="197"/>
    </location>
</feature>
<dbReference type="PANTHER" id="PTHR42944">
    <property type="entry name" value="ADENINE DNA GLYCOSYLASE"/>
    <property type="match status" value="1"/>
</dbReference>
<evidence type="ECO:0000256" key="11">
    <source>
        <dbReference type="ARBA" id="ARBA00023014"/>
    </source>
</evidence>
<dbReference type="Proteomes" id="UP000000647">
    <property type="component" value="Chromosome"/>
</dbReference>
<dbReference type="InterPro" id="IPR029119">
    <property type="entry name" value="MutY_C"/>
</dbReference>
<evidence type="ECO:0000256" key="7">
    <source>
        <dbReference type="ARBA" id="ARBA00022723"/>
    </source>
</evidence>
<reference evidence="16 17" key="2">
    <citation type="journal article" date="2013" name="Stand. Genomic Sci.">
        <title>Complete genome sequence of Halorhodospira halophila SL1.</title>
        <authorList>
            <person name="Challacombe J.F."/>
            <person name="Majid S."/>
            <person name="Deole R."/>
            <person name="Brettin T.S."/>
            <person name="Bruce D."/>
            <person name="Delano S.F."/>
            <person name="Detter J.C."/>
            <person name="Gleasner C.D."/>
            <person name="Han C.S."/>
            <person name="Misra M."/>
            <person name="Reitenga K.G."/>
            <person name="Mikhailova N."/>
            <person name="Woyke T."/>
            <person name="Pitluck S."/>
            <person name="Nolan M."/>
            <person name="Land M.L."/>
            <person name="Saunders E."/>
            <person name="Tapia R."/>
            <person name="Lapidus A."/>
            <person name="Ivanova N."/>
            <person name="Hoff W.D."/>
        </authorList>
    </citation>
    <scope>NUCLEOTIDE SEQUENCE [LARGE SCALE GENOMIC DNA]</scope>
    <source>
        <strain evidence="17">DSM 244 / SL1</strain>
    </source>
</reference>
<comment type="cofactor">
    <cofactor evidence="14">
        <name>[4Fe-4S] cluster</name>
        <dbReference type="ChEBI" id="CHEBI:49883"/>
    </cofactor>
    <text evidence="14">Binds 1 [4Fe-4S] cluster.</text>
</comment>
<evidence type="ECO:0000256" key="4">
    <source>
        <dbReference type="ARBA" id="ARBA00012045"/>
    </source>
</evidence>
<dbReference type="eggNOG" id="COG1194">
    <property type="taxonomic scope" value="Bacteria"/>
</dbReference>
<dbReference type="Pfam" id="PF00730">
    <property type="entry name" value="HhH-GPD"/>
    <property type="match status" value="1"/>
</dbReference>
<evidence type="ECO:0000256" key="10">
    <source>
        <dbReference type="ARBA" id="ARBA00023004"/>
    </source>
</evidence>
<dbReference type="Gene3D" id="3.90.79.10">
    <property type="entry name" value="Nucleoside Triphosphate Pyrophosphohydrolase"/>
    <property type="match status" value="1"/>
</dbReference>
<evidence type="ECO:0000256" key="9">
    <source>
        <dbReference type="ARBA" id="ARBA00022801"/>
    </source>
</evidence>
<keyword evidence="7" id="KW-0479">Metal-binding</keyword>
<dbReference type="GO" id="GO:0000701">
    <property type="term" value="F:purine-specific mismatch base pair DNA N-glycosylase activity"/>
    <property type="evidence" value="ECO:0007669"/>
    <property type="project" value="UniProtKB-EC"/>
</dbReference>
<evidence type="ECO:0000256" key="3">
    <source>
        <dbReference type="ARBA" id="ARBA00008343"/>
    </source>
</evidence>
<keyword evidence="11" id="KW-0411">Iron-sulfur</keyword>
<dbReference type="SMART" id="SM00478">
    <property type="entry name" value="ENDO3c"/>
    <property type="match status" value="1"/>
</dbReference>
<proteinExistence type="inferred from homology"/>
<evidence type="ECO:0000313" key="16">
    <source>
        <dbReference type="EMBL" id="ABM61917.1"/>
    </source>
</evidence>
<comment type="similarity">
    <text evidence="3 14">Belongs to the Nth/MutY family.</text>
</comment>
<dbReference type="GO" id="GO:0035485">
    <property type="term" value="F:adenine/guanine mispair binding"/>
    <property type="evidence" value="ECO:0007669"/>
    <property type="project" value="TreeGrafter"/>
</dbReference>
<evidence type="ECO:0000313" key="17">
    <source>
        <dbReference type="Proteomes" id="UP000000647"/>
    </source>
</evidence>
<evidence type="ECO:0000256" key="13">
    <source>
        <dbReference type="ARBA" id="ARBA00023295"/>
    </source>
</evidence>
<dbReference type="AlphaFoldDB" id="A1WW55"/>
<dbReference type="KEGG" id="hha:Hhal_1141"/>
<dbReference type="InterPro" id="IPR011257">
    <property type="entry name" value="DNA_glycosylase"/>
</dbReference>
<dbReference type="InterPro" id="IPR005760">
    <property type="entry name" value="A/G_AdeGlyc_MutY"/>
</dbReference>
<organism evidence="16 17">
    <name type="scientific">Halorhodospira halophila (strain DSM 244 / SL1)</name>
    <name type="common">Ectothiorhodospira halophila (strain DSM 244 / SL1)</name>
    <dbReference type="NCBI Taxonomy" id="349124"/>
    <lineage>
        <taxon>Bacteria</taxon>
        <taxon>Pseudomonadati</taxon>
        <taxon>Pseudomonadota</taxon>
        <taxon>Gammaproteobacteria</taxon>
        <taxon>Chromatiales</taxon>
        <taxon>Ectothiorhodospiraceae</taxon>
        <taxon>Halorhodospira</taxon>
    </lineage>
</organism>
<dbReference type="InterPro" id="IPR044298">
    <property type="entry name" value="MIG/MutY"/>
</dbReference>
<dbReference type="PROSITE" id="PS01155">
    <property type="entry name" value="ENDONUCLEASE_III_2"/>
    <property type="match status" value="1"/>
</dbReference>
<name>A1WW55_HALHL</name>
<dbReference type="HOGENOM" id="CLU_012862_0_2_6"/>
<dbReference type="SMART" id="SM00525">
    <property type="entry name" value="FES"/>
    <property type="match status" value="1"/>
</dbReference>
<dbReference type="Gene3D" id="1.10.340.30">
    <property type="entry name" value="Hypothetical protein, domain 2"/>
    <property type="match status" value="1"/>
</dbReference>
<dbReference type="Pfam" id="PF14815">
    <property type="entry name" value="NUDIX_4"/>
    <property type="match status" value="1"/>
</dbReference>
<dbReference type="CDD" id="cd03431">
    <property type="entry name" value="NUDIX_DNA_Glycosylase_C-MutY"/>
    <property type="match status" value="1"/>
</dbReference>
<evidence type="ECO:0000256" key="8">
    <source>
        <dbReference type="ARBA" id="ARBA00022763"/>
    </source>
</evidence>
<protein>
    <recommendedName>
        <fullName evidence="5 14">Adenine DNA glycosylase</fullName>
        <ecNumber evidence="4 14">3.2.2.31</ecNumber>
    </recommendedName>
</protein>
<dbReference type="EC" id="3.2.2.31" evidence="4 14"/>
<dbReference type="GO" id="GO:0006284">
    <property type="term" value="P:base-excision repair"/>
    <property type="evidence" value="ECO:0007669"/>
    <property type="project" value="UniProtKB-UniRule"/>
</dbReference>
<evidence type="ECO:0000256" key="12">
    <source>
        <dbReference type="ARBA" id="ARBA00023204"/>
    </source>
</evidence>
<evidence type="ECO:0000256" key="5">
    <source>
        <dbReference type="ARBA" id="ARBA00022023"/>
    </source>
</evidence>
<sequence>MSRWATPERCQALQEQLIAWQRQHGRNDLPWQQPATPYRVWISEIMLQQTRVETVVPYFERFMERYPDVAALAAAELDDVLALWAGLGYYARARNLHAAAQRIQTDWGGQLPAELSALQTLPGIGPSTAGAIRSLGHGQPAPILDGNVKRVLARLAGVEGWPGRSPVAKQLWALSAALTPEAECRRFNQGLMDLGALVCTPRDPACNACPLAASCTARAAGNPETYPAPRPARQRPRREVRLLLIEHADALLLERRPATGIWGGLWSLPECPPSEDPVTRALRLGARCEPAGDLPARHHALTHFELIMQPTRLRWNAATPDIGEPDPQRIWFRPGQDTLPGLPAPILRILRDAGYPVA</sequence>
<keyword evidence="8 14" id="KW-0227">DNA damage</keyword>
<dbReference type="RefSeq" id="WP_011813940.1">
    <property type="nucleotide sequence ID" value="NC_008789.1"/>
</dbReference>
<evidence type="ECO:0000256" key="1">
    <source>
        <dbReference type="ARBA" id="ARBA00000843"/>
    </source>
</evidence>
<dbReference type="EMBL" id="CP000544">
    <property type="protein sequence ID" value="ABM61917.1"/>
    <property type="molecule type" value="Genomic_DNA"/>
</dbReference>
<evidence type="ECO:0000256" key="14">
    <source>
        <dbReference type="RuleBase" id="RU365096"/>
    </source>
</evidence>
<dbReference type="CDD" id="cd00056">
    <property type="entry name" value="ENDO3c"/>
    <property type="match status" value="1"/>
</dbReference>
<keyword evidence="10 14" id="KW-0408">Iron</keyword>
<keyword evidence="9 16" id="KW-0378">Hydrolase</keyword>
<dbReference type="PANTHER" id="PTHR42944:SF1">
    <property type="entry name" value="ADENINE DNA GLYCOSYLASE"/>
    <property type="match status" value="1"/>
</dbReference>
<dbReference type="Gene3D" id="1.10.1670.10">
    <property type="entry name" value="Helix-hairpin-Helix base-excision DNA repair enzymes (C-terminal)"/>
    <property type="match status" value="1"/>
</dbReference>
<dbReference type="InterPro" id="IPR023170">
    <property type="entry name" value="HhH_base_excis_C"/>
</dbReference>
<dbReference type="GO" id="GO:0051539">
    <property type="term" value="F:4 iron, 4 sulfur cluster binding"/>
    <property type="evidence" value="ECO:0007669"/>
    <property type="project" value="UniProtKB-UniRule"/>
</dbReference>
<dbReference type="GO" id="GO:0034039">
    <property type="term" value="F:8-oxo-7,8-dihydroguanine DNA N-glycosylase activity"/>
    <property type="evidence" value="ECO:0007669"/>
    <property type="project" value="TreeGrafter"/>
</dbReference>
<keyword evidence="6" id="KW-0004">4Fe-4S</keyword>
<gene>
    <name evidence="16" type="ordered locus">Hhal_1141</name>
</gene>
<reference evidence="17" key="1">
    <citation type="submission" date="2006-12" db="EMBL/GenBank/DDBJ databases">
        <title>Complete sequence of Halorhodospira halophila SL1.</title>
        <authorList>
            <consortium name="US DOE Joint Genome Institute"/>
            <person name="Copeland A."/>
            <person name="Lucas S."/>
            <person name="Lapidus A."/>
            <person name="Barry K."/>
            <person name="Detter J.C."/>
            <person name="Glavina del Rio T."/>
            <person name="Hammon N."/>
            <person name="Israni S."/>
            <person name="Dalin E."/>
            <person name="Tice H."/>
            <person name="Pitluck S."/>
            <person name="Saunders E."/>
            <person name="Brettin T."/>
            <person name="Bruce D."/>
            <person name="Han C."/>
            <person name="Tapia R."/>
            <person name="Schmutz J."/>
            <person name="Larimer F."/>
            <person name="Land M."/>
            <person name="Hauser L."/>
            <person name="Kyrpides N."/>
            <person name="Mikhailova N."/>
            <person name="Hoff W."/>
            <person name="Richardson P."/>
        </authorList>
    </citation>
    <scope>NUCLEOTIDE SEQUENCE [LARGE SCALE GENOMIC DNA]</scope>
    <source>
        <strain evidence="17">DSM 244 / SL1</strain>
    </source>
</reference>
<dbReference type="InterPro" id="IPR003651">
    <property type="entry name" value="Endonuclease3_FeS-loop_motif"/>
</dbReference>
<comment type="function">
    <text evidence="2">Adenine glycosylase active on G-A mispairs. MutY also corrects error-prone DNA synthesis past GO lesions which are due to the oxidatively damaged form of guanine: 7,8-dihydro-8-oxoguanine (8-oxo-dGTP).</text>
</comment>
<keyword evidence="13 14" id="KW-0326">Glycosidase</keyword>
<comment type="catalytic activity">
    <reaction evidence="1 14">
        <text>Hydrolyzes free adenine bases from 7,8-dihydro-8-oxoguanine:adenine mismatched double-stranded DNA, leaving an apurinic site.</text>
        <dbReference type="EC" id="3.2.2.31"/>
    </reaction>
</comment>
<dbReference type="GO" id="GO:0006298">
    <property type="term" value="P:mismatch repair"/>
    <property type="evidence" value="ECO:0007669"/>
    <property type="project" value="TreeGrafter"/>
</dbReference>